<feature type="compositionally biased region" description="Polar residues" evidence="5">
    <location>
        <begin position="528"/>
        <end position="538"/>
    </location>
</feature>
<proteinExistence type="predicted"/>
<dbReference type="InterPro" id="IPR050611">
    <property type="entry name" value="ABCF"/>
</dbReference>
<keyword evidence="3" id="KW-0067">ATP-binding</keyword>
<evidence type="ECO:0000256" key="4">
    <source>
        <dbReference type="SAM" id="Coils"/>
    </source>
</evidence>
<feature type="compositionally biased region" description="Polar residues" evidence="5">
    <location>
        <begin position="718"/>
        <end position="733"/>
    </location>
</feature>
<dbReference type="GO" id="GO:0016887">
    <property type="term" value="F:ATP hydrolysis activity"/>
    <property type="evidence" value="ECO:0007669"/>
    <property type="project" value="InterPro"/>
</dbReference>
<evidence type="ECO:0000256" key="5">
    <source>
        <dbReference type="SAM" id="MobiDB-lite"/>
    </source>
</evidence>
<dbReference type="AlphaFoldDB" id="A0A383VIM0"/>
<dbReference type="STRING" id="3088.A0A383VIM0"/>
<keyword evidence="8" id="KW-1185">Reference proteome</keyword>
<dbReference type="EMBL" id="FNXT01000456">
    <property type="protein sequence ID" value="SZX64770.1"/>
    <property type="molecule type" value="Genomic_DNA"/>
</dbReference>
<dbReference type="PANTHER" id="PTHR19211">
    <property type="entry name" value="ATP-BINDING TRANSPORT PROTEIN-RELATED"/>
    <property type="match status" value="1"/>
</dbReference>
<dbReference type="SUPFAM" id="SSF52540">
    <property type="entry name" value="P-loop containing nucleoside triphosphate hydrolases"/>
    <property type="match status" value="2"/>
</dbReference>
<dbReference type="InterPro" id="IPR032781">
    <property type="entry name" value="ABC_tran_Xtn"/>
</dbReference>
<feature type="region of interest" description="Disordered" evidence="5">
    <location>
        <begin position="707"/>
        <end position="734"/>
    </location>
</feature>
<evidence type="ECO:0000256" key="2">
    <source>
        <dbReference type="ARBA" id="ARBA00022741"/>
    </source>
</evidence>
<gene>
    <name evidence="7" type="ORF">BQ4739_LOCUS5258</name>
</gene>
<keyword evidence="2" id="KW-0547">Nucleotide-binding</keyword>
<dbReference type="Gene3D" id="3.40.50.300">
    <property type="entry name" value="P-loop containing nucleotide triphosphate hydrolases"/>
    <property type="match status" value="2"/>
</dbReference>
<dbReference type="Pfam" id="PF00005">
    <property type="entry name" value="ABC_tran"/>
    <property type="match status" value="3"/>
</dbReference>
<dbReference type="InterPro" id="IPR027417">
    <property type="entry name" value="P-loop_NTPase"/>
</dbReference>
<dbReference type="GO" id="GO:0005524">
    <property type="term" value="F:ATP binding"/>
    <property type="evidence" value="ECO:0007669"/>
    <property type="project" value="UniProtKB-KW"/>
</dbReference>
<dbReference type="PROSITE" id="PS50893">
    <property type="entry name" value="ABC_TRANSPORTER_2"/>
    <property type="match status" value="2"/>
</dbReference>
<evidence type="ECO:0000313" key="7">
    <source>
        <dbReference type="EMBL" id="SZX64770.1"/>
    </source>
</evidence>
<dbReference type="SMART" id="SM00382">
    <property type="entry name" value="AAA"/>
    <property type="match status" value="2"/>
</dbReference>
<accession>A0A383VIM0</accession>
<dbReference type="InterPro" id="IPR003439">
    <property type="entry name" value="ABC_transporter-like_ATP-bd"/>
</dbReference>
<evidence type="ECO:0000256" key="3">
    <source>
        <dbReference type="ARBA" id="ARBA00022840"/>
    </source>
</evidence>
<keyword evidence="4" id="KW-0175">Coiled coil</keyword>
<dbReference type="Proteomes" id="UP000256970">
    <property type="component" value="Unassembled WGS sequence"/>
</dbReference>
<dbReference type="InterPro" id="IPR017871">
    <property type="entry name" value="ABC_transporter-like_CS"/>
</dbReference>
<feature type="domain" description="ABC transporter" evidence="6">
    <location>
        <begin position="42"/>
        <end position="359"/>
    </location>
</feature>
<feature type="compositionally biased region" description="Pro residues" evidence="5">
    <location>
        <begin position="513"/>
        <end position="526"/>
    </location>
</feature>
<feature type="region of interest" description="Disordered" evidence="5">
    <location>
        <begin position="509"/>
        <end position="547"/>
    </location>
</feature>
<organism evidence="7 8">
    <name type="scientific">Tetradesmus obliquus</name>
    <name type="common">Green alga</name>
    <name type="synonym">Acutodesmus obliquus</name>
    <dbReference type="NCBI Taxonomy" id="3088"/>
    <lineage>
        <taxon>Eukaryota</taxon>
        <taxon>Viridiplantae</taxon>
        <taxon>Chlorophyta</taxon>
        <taxon>core chlorophytes</taxon>
        <taxon>Chlorophyceae</taxon>
        <taxon>CS clade</taxon>
        <taxon>Sphaeropleales</taxon>
        <taxon>Scenedesmaceae</taxon>
        <taxon>Tetradesmus</taxon>
    </lineage>
</organism>
<feature type="coiled-coil region" evidence="4">
    <location>
        <begin position="124"/>
        <end position="151"/>
    </location>
</feature>
<reference evidence="7 8" key="1">
    <citation type="submission" date="2016-10" db="EMBL/GenBank/DDBJ databases">
        <authorList>
            <person name="Cai Z."/>
        </authorList>
    </citation>
    <scope>NUCLEOTIDE SEQUENCE [LARGE SCALE GENOMIC DNA]</scope>
</reference>
<evidence type="ECO:0000313" key="8">
    <source>
        <dbReference type="Proteomes" id="UP000256970"/>
    </source>
</evidence>
<dbReference type="PROSITE" id="PS00211">
    <property type="entry name" value="ABC_TRANSPORTER_1"/>
    <property type="match status" value="2"/>
</dbReference>
<feature type="domain" description="ABC transporter" evidence="6">
    <location>
        <begin position="460"/>
        <end position="735"/>
    </location>
</feature>
<evidence type="ECO:0000256" key="1">
    <source>
        <dbReference type="ARBA" id="ARBA00022737"/>
    </source>
</evidence>
<evidence type="ECO:0000259" key="6">
    <source>
        <dbReference type="PROSITE" id="PS50893"/>
    </source>
</evidence>
<keyword evidence="1" id="KW-0677">Repeat</keyword>
<sequence length="778" mass="81543">MAAAESSSSSSSSSLQAAVIEATSQVSRFHLETLEVTSNRSLQLQQVNLAIGSAGGQQRQLLTDAVLQLQAGVRYGLIGRNGVGKSTLLRVLGSRSIVGFPKWLTCIHVEQEAAASDSSAVAVVVAADAKAAQLQRDVDLLEAAMDSGDDQQLISAVASLQNASAAGSAASANATAAQRSGRRGVAARKAAVAAEKAAAEAAAAGKAMTHEEAAAKAQALLTELYQQLAEQDADAAEGRARQILGGLGFSQALMDAPTASLSGGWRMRVSLACALFGAPDLLCLDEPTNHLDLEAILWLQEYLCRCCEGQTLLLVSHDRSFLNAVCQETVELKQQQLRYFPGPYDEYVEAKALAALASSRQAAALDKQRKHIEASISSAEKQARQAGDDKKLQQAASRKKKLEERHGMDRNAAGHKFKLNRDLVGYFESRRPQVVLETADKPFDFKWPQPDRVRAGGSLLQLRGVGYTYPGASAPVLHGVTLDITASSRIALLGPNGAGKSTLLKLLAGQLQPTPPPPGYTPPAPKPSSQTAPQTLTKKQQRAARGLAVDASSLPSVQAAAAAVAGGGAAAAGSVERSAALKVGLFGQHCIEELQLEDTALQRLTSLFPVFSREQEARDYLGSFGLGGKPSTLPLRMLSGGQKARAALALLLATRPHLLLLDEPTNHLDLDTVEALVRAIQSYEGAVVVASHDLRFVQDVVAGQAGSLEAGSPAGPDSGTSVRPQPEAQQAGQTAGEVIVLKGAAGVSKWQAEGGVAAYRDKVLAKVVKQQGSLLQQP</sequence>
<dbReference type="PANTHER" id="PTHR19211:SF14">
    <property type="entry name" value="ATP-BINDING CASSETTE SUB-FAMILY F MEMBER 1"/>
    <property type="match status" value="1"/>
</dbReference>
<protein>
    <recommendedName>
        <fullName evidence="6">ABC transporter domain-containing protein</fullName>
    </recommendedName>
</protein>
<dbReference type="InterPro" id="IPR003593">
    <property type="entry name" value="AAA+_ATPase"/>
</dbReference>
<name>A0A383VIM0_TETOB</name>
<dbReference type="FunFam" id="3.40.50.300:FF:000011">
    <property type="entry name" value="Putative ABC transporter ATP-binding component"/>
    <property type="match status" value="1"/>
</dbReference>
<feature type="compositionally biased region" description="Basic and acidic residues" evidence="5">
    <location>
        <begin position="381"/>
        <end position="392"/>
    </location>
</feature>
<feature type="region of interest" description="Disordered" evidence="5">
    <location>
        <begin position="376"/>
        <end position="414"/>
    </location>
</feature>
<dbReference type="Pfam" id="PF12848">
    <property type="entry name" value="ABC_tran_Xtn"/>
    <property type="match status" value="1"/>
</dbReference>